<protein>
    <submittedName>
        <fullName evidence="5">Uncharacterized protein</fullName>
    </submittedName>
</protein>
<keyword evidence="4" id="KW-0732">Signal</keyword>
<dbReference type="InterPro" id="IPR027409">
    <property type="entry name" value="GroEL-like_apical_dom_sf"/>
</dbReference>
<evidence type="ECO:0000256" key="1">
    <source>
        <dbReference type="ARBA" id="ARBA00006607"/>
    </source>
</evidence>
<evidence type="ECO:0000313" key="6">
    <source>
        <dbReference type="Proteomes" id="UP001141806"/>
    </source>
</evidence>
<feature type="chain" id="PRO_5040399229" evidence="4">
    <location>
        <begin position="16"/>
        <end position="401"/>
    </location>
</feature>
<dbReference type="Gene3D" id="3.50.7.10">
    <property type="entry name" value="GroEL"/>
    <property type="match status" value="1"/>
</dbReference>
<proteinExistence type="inferred from homology"/>
<accession>A0A9Q0R2T6</accession>
<evidence type="ECO:0000256" key="2">
    <source>
        <dbReference type="ARBA" id="ARBA00023186"/>
    </source>
</evidence>
<dbReference type="InterPro" id="IPR008811">
    <property type="entry name" value="Glycosyl_hydrolases_36"/>
</dbReference>
<sequence length="401" mass="44269">MHAIFLTVAFSIVGAREVNTVESTKRVRVFFCNLEMLWSIEECLGRIIDIIDEDKSDRIIEEDELAKDESDFDEELKDFLPKIKGENRDGIEAVTTIFTSNDEVIETMTTDTIVKVGFYGVLSIESLSSFETTVDVEEGMEIDCGYNSSACVVLIEDIDRNIMAQSINVTVKMLFMFGWYKWDTFSTDITAEGVKEWLKSLPRGENPPSLLIMEMVHAACALEMIVILGDGGSLLNLGGWKIRAVGTVSGAEFGASASSEVDFAFISSVSQVRDLKKTLEFEQPQNVTCHSPLHSGPAIASPVNIPAKYGASLEKDGSEFGDQMIFTGLRSGGIELSKSFGTYEVEYGEVEQTSGLKKKSELLTCSDKSFWTKTDLQLGAEAISSWIPKPTETIMGRNYSN</sequence>
<evidence type="ECO:0000256" key="4">
    <source>
        <dbReference type="SAM" id="SignalP"/>
    </source>
</evidence>
<reference evidence="5" key="1">
    <citation type="journal article" date="2023" name="Plant J.">
        <title>The genome of the king protea, Protea cynaroides.</title>
        <authorList>
            <person name="Chang J."/>
            <person name="Duong T.A."/>
            <person name="Schoeman C."/>
            <person name="Ma X."/>
            <person name="Roodt D."/>
            <person name="Barker N."/>
            <person name="Li Z."/>
            <person name="Van de Peer Y."/>
            <person name="Mizrachi E."/>
        </authorList>
    </citation>
    <scope>NUCLEOTIDE SEQUENCE</scope>
    <source>
        <tissue evidence="5">Young leaves</tissue>
    </source>
</reference>
<evidence type="ECO:0000256" key="3">
    <source>
        <dbReference type="ARBA" id="ARBA00023277"/>
    </source>
</evidence>
<organism evidence="5 6">
    <name type="scientific">Protea cynaroides</name>
    <dbReference type="NCBI Taxonomy" id="273540"/>
    <lineage>
        <taxon>Eukaryota</taxon>
        <taxon>Viridiplantae</taxon>
        <taxon>Streptophyta</taxon>
        <taxon>Embryophyta</taxon>
        <taxon>Tracheophyta</taxon>
        <taxon>Spermatophyta</taxon>
        <taxon>Magnoliopsida</taxon>
        <taxon>Proteales</taxon>
        <taxon>Proteaceae</taxon>
        <taxon>Protea</taxon>
    </lineage>
</organism>
<comment type="similarity">
    <text evidence="1">Belongs to the chaperonin (HSP60) family.</text>
</comment>
<dbReference type="OrthoDB" id="2010398at2759"/>
<dbReference type="InterPro" id="IPR001844">
    <property type="entry name" value="Cpn60/GroEL"/>
</dbReference>
<dbReference type="InterPro" id="IPR027410">
    <property type="entry name" value="TCP-1-like_intermed_sf"/>
</dbReference>
<dbReference type="GO" id="GO:0140662">
    <property type="term" value="F:ATP-dependent protein folding chaperone"/>
    <property type="evidence" value="ECO:0007669"/>
    <property type="project" value="InterPro"/>
</dbReference>
<dbReference type="Pfam" id="PF05691">
    <property type="entry name" value="Raffinose_syn"/>
    <property type="match status" value="1"/>
</dbReference>
<dbReference type="PANTHER" id="PTHR45633">
    <property type="entry name" value="60 KDA HEAT SHOCK PROTEIN, MITOCHONDRIAL"/>
    <property type="match status" value="1"/>
</dbReference>
<evidence type="ECO:0000313" key="5">
    <source>
        <dbReference type="EMBL" id="KAJ4981298.1"/>
    </source>
</evidence>
<comment type="caution">
    <text evidence="5">The sequence shown here is derived from an EMBL/GenBank/DDBJ whole genome shotgun (WGS) entry which is preliminary data.</text>
</comment>
<dbReference type="Proteomes" id="UP001141806">
    <property type="component" value="Unassembled WGS sequence"/>
</dbReference>
<name>A0A9Q0R2T6_9MAGN</name>
<dbReference type="Gene3D" id="3.30.260.10">
    <property type="entry name" value="TCP-1-like chaperonin intermediate domain"/>
    <property type="match status" value="1"/>
</dbReference>
<keyword evidence="6" id="KW-1185">Reference proteome</keyword>
<feature type="signal peptide" evidence="4">
    <location>
        <begin position="1"/>
        <end position="15"/>
    </location>
</feature>
<dbReference type="EMBL" id="JAMYWD010000001">
    <property type="protein sequence ID" value="KAJ4981298.1"/>
    <property type="molecule type" value="Genomic_DNA"/>
</dbReference>
<dbReference type="GO" id="GO:0042026">
    <property type="term" value="P:protein refolding"/>
    <property type="evidence" value="ECO:0007669"/>
    <property type="project" value="InterPro"/>
</dbReference>
<gene>
    <name evidence="5" type="ORF">NE237_032135</name>
</gene>
<dbReference type="AlphaFoldDB" id="A0A9Q0R2T6"/>
<keyword evidence="3" id="KW-0119">Carbohydrate metabolism</keyword>
<keyword evidence="2" id="KW-0143">Chaperone</keyword>